<keyword evidence="4 9" id="KW-0732">Signal</keyword>
<feature type="binding site" evidence="7">
    <location>
        <position position="199"/>
    </location>
    <ligand>
        <name>Fe cation</name>
        <dbReference type="ChEBI" id="CHEBI:24875"/>
        <label>2</label>
    </ligand>
</feature>
<dbReference type="InterPro" id="IPR051558">
    <property type="entry name" value="Metallophosphoesterase_PAP"/>
</dbReference>
<dbReference type="InterPro" id="IPR024927">
    <property type="entry name" value="Acid_PPase"/>
</dbReference>
<dbReference type="Proteomes" id="UP001165289">
    <property type="component" value="Unassembled WGS sequence"/>
</dbReference>
<dbReference type="GO" id="GO:0003993">
    <property type="term" value="F:acid phosphatase activity"/>
    <property type="evidence" value="ECO:0007669"/>
    <property type="project" value="UniProtKB-UniRule"/>
</dbReference>
<feature type="binding site" evidence="7">
    <location>
        <position position="67"/>
    </location>
    <ligand>
        <name>Fe cation</name>
        <dbReference type="ChEBI" id="CHEBI:24875"/>
        <label>2</label>
    </ligand>
</feature>
<comment type="caution">
    <text evidence="11">The sequence shown here is derived from an EMBL/GenBank/DDBJ whole genome shotgun (WGS) entry which is preliminary data.</text>
</comment>
<evidence type="ECO:0000256" key="7">
    <source>
        <dbReference type="PIRSR" id="PIRSR000898-1"/>
    </source>
</evidence>
<feature type="binding site" evidence="7">
    <location>
        <position position="236"/>
    </location>
    <ligand>
        <name>Fe cation</name>
        <dbReference type="ChEBI" id="CHEBI:24875"/>
        <label>1</label>
    </ligand>
</feature>
<dbReference type="InterPro" id="IPR029052">
    <property type="entry name" value="Metallo-depent_PP-like"/>
</dbReference>
<dbReference type="CDD" id="cd07378">
    <property type="entry name" value="MPP_ACP5"/>
    <property type="match status" value="1"/>
</dbReference>
<comment type="catalytic activity">
    <reaction evidence="1 6">
        <text>a phosphate monoester + H2O = an alcohol + phosphate</text>
        <dbReference type="Rhea" id="RHEA:15017"/>
        <dbReference type="ChEBI" id="CHEBI:15377"/>
        <dbReference type="ChEBI" id="CHEBI:30879"/>
        <dbReference type="ChEBI" id="CHEBI:43474"/>
        <dbReference type="ChEBI" id="CHEBI:67140"/>
        <dbReference type="EC" id="3.1.3.2"/>
    </reaction>
</comment>
<dbReference type="EMBL" id="JAKMXF010000354">
    <property type="protein sequence ID" value="KAI6646617.1"/>
    <property type="molecule type" value="Genomic_DNA"/>
</dbReference>
<dbReference type="Pfam" id="PF00149">
    <property type="entry name" value="Metallophos"/>
    <property type="match status" value="1"/>
</dbReference>
<evidence type="ECO:0000256" key="2">
    <source>
        <dbReference type="ARBA" id="ARBA00012646"/>
    </source>
</evidence>
<name>A0AAV7JCY0_9METZ</name>
<sequence length="322" mass="36569">MYMRPVLVLLMLSGLVYSENTLNFLLLGDWGGDPHYPYTTAAEVGCARQMGNQAKLILANFTIALGDNMYYSGVKNEYDSRFAHTFENVFTDKYLQHTWYVIAGNHDHVGNVTGEIAYTDHSTRWTFPSLYYNKIFTFSKITVQIVFIDTVILSGISDSNDPSKKYEIIHEEKIAQTQWEWIEDQLKASTADWLLVAGHYPVWSIAEHGPTKILVDKLRPLLEKYKVTAYLCGHDHNMQHLREQGSVVDYFVIGAGHFTDSSNAHKNDVPHGSLKFFYGQKDSYSDGAFASITASSKELKITYINVQGQSIYQHINSVPRNV</sequence>
<organism evidence="11 12">
    <name type="scientific">Oopsacas minuta</name>
    <dbReference type="NCBI Taxonomy" id="111878"/>
    <lineage>
        <taxon>Eukaryota</taxon>
        <taxon>Metazoa</taxon>
        <taxon>Porifera</taxon>
        <taxon>Hexactinellida</taxon>
        <taxon>Hexasterophora</taxon>
        <taxon>Lyssacinosida</taxon>
        <taxon>Leucopsacidae</taxon>
        <taxon>Oopsacas</taxon>
    </lineage>
</organism>
<proteinExistence type="predicted"/>
<evidence type="ECO:0000313" key="12">
    <source>
        <dbReference type="Proteomes" id="UP001165289"/>
    </source>
</evidence>
<dbReference type="PANTHER" id="PTHR10161">
    <property type="entry name" value="TARTRATE-RESISTANT ACID PHOSPHATASE TYPE 5"/>
    <property type="match status" value="1"/>
</dbReference>
<dbReference type="GO" id="GO:0046872">
    <property type="term" value="F:metal ion binding"/>
    <property type="evidence" value="ECO:0007669"/>
    <property type="project" value="UniProtKB-KW"/>
</dbReference>
<dbReference type="PIRSF" id="PIRSF000898">
    <property type="entry name" value="Acid_Ptase_5"/>
    <property type="match status" value="1"/>
</dbReference>
<feature type="domain" description="Calcineurin-like phosphoesterase" evidence="10">
    <location>
        <begin position="23"/>
        <end position="237"/>
    </location>
</feature>
<feature type="chain" id="PRO_5043877086" description="Tartrate-resistant acid phosphatase type 5" evidence="9">
    <location>
        <begin position="19"/>
        <end position="322"/>
    </location>
</feature>
<feature type="glycosylation site" description="N-linked (GlcNAc...) asparagine" evidence="8">
    <location>
        <position position="111"/>
    </location>
</feature>
<keyword evidence="5 6" id="KW-0378">Hydrolase</keyword>
<feature type="binding site" evidence="7">
    <location>
        <position position="29"/>
    </location>
    <ligand>
        <name>Fe cation</name>
        <dbReference type="ChEBI" id="CHEBI:24875"/>
        <label>1</label>
    </ligand>
</feature>
<gene>
    <name evidence="11" type="ORF">LOD99_12738</name>
</gene>
<accession>A0AAV7JCY0</accession>
<dbReference type="FunFam" id="3.60.21.10:FF:000062">
    <property type="entry name" value="Tartrate-resistant acid phosphatase type 5"/>
    <property type="match status" value="1"/>
</dbReference>
<dbReference type="AlphaFoldDB" id="A0AAV7JCY0"/>
<evidence type="ECO:0000256" key="6">
    <source>
        <dbReference type="PIRNR" id="PIRNR000898"/>
    </source>
</evidence>
<dbReference type="EC" id="3.1.3.2" evidence="2 6"/>
<dbReference type="GO" id="GO:0045453">
    <property type="term" value="P:bone resorption"/>
    <property type="evidence" value="ECO:0007669"/>
    <property type="project" value="TreeGrafter"/>
</dbReference>
<evidence type="ECO:0000256" key="9">
    <source>
        <dbReference type="SAM" id="SignalP"/>
    </source>
</evidence>
<feature type="binding site" evidence="7">
    <location>
        <position position="105"/>
    </location>
    <ligand>
        <name>Fe cation</name>
        <dbReference type="ChEBI" id="CHEBI:24875"/>
        <label>2</label>
    </ligand>
</feature>
<feature type="binding site" evidence="7">
    <location>
        <position position="67"/>
    </location>
    <ligand>
        <name>Fe cation</name>
        <dbReference type="ChEBI" id="CHEBI:24875"/>
        <label>1</label>
    </ligand>
</feature>
<feature type="binding site" evidence="7">
    <location>
        <position position="70"/>
    </location>
    <ligand>
        <name>Fe cation</name>
        <dbReference type="ChEBI" id="CHEBI:24875"/>
        <label>1</label>
    </ligand>
</feature>
<comment type="cofactor">
    <cofactor evidence="7">
        <name>Fe cation</name>
        <dbReference type="ChEBI" id="CHEBI:24875"/>
    </cofactor>
    <text evidence="7">Binds 2 iron ions per subunit.</text>
</comment>
<evidence type="ECO:0000256" key="4">
    <source>
        <dbReference type="ARBA" id="ARBA00022729"/>
    </source>
</evidence>
<evidence type="ECO:0000256" key="3">
    <source>
        <dbReference type="ARBA" id="ARBA00015822"/>
    </source>
</evidence>
<evidence type="ECO:0000259" key="10">
    <source>
        <dbReference type="Pfam" id="PF00149"/>
    </source>
</evidence>
<feature type="signal peptide" evidence="9">
    <location>
        <begin position="1"/>
        <end position="18"/>
    </location>
</feature>
<protein>
    <recommendedName>
        <fullName evidence="3 6">Tartrate-resistant acid phosphatase type 5</fullName>
        <ecNumber evidence="2 6">3.1.3.2</ecNumber>
    </recommendedName>
</protein>
<feature type="binding site" evidence="7">
    <location>
        <position position="234"/>
    </location>
    <ligand>
        <name>Fe cation</name>
        <dbReference type="ChEBI" id="CHEBI:24875"/>
        <label>2</label>
    </ligand>
</feature>
<dbReference type="Gene3D" id="3.60.21.10">
    <property type="match status" value="1"/>
</dbReference>
<evidence type="ECO:0000256" key="5">
    <source>
        <dbReference type="ARBA" id="ARBA00022801"/>
    </source>
</evidence>
<dbReference type="InterPro" id="IPR004843">
    <property type="entry name" value="Calcineurin-like_PHP"/>
</dbReference>
<keyword evidence="12" id="KW-1185">Reference proteome</keyword>
<evidence type="ECO:0000256" key="8">
    <source>
        <dbReference type="PIRSR" id="PIRSR000898-3"/>
    </source>
</evidence>
<reference evidence="11 12" key="1">
    <citation type="journal article" date="2023" name="BMC Biol.">
        <title>The compact genome of the sponge Oopsacas minuta (Hexactinellida) is lacking key metazoan core genes.</title>
        <authorList>
            <person name="Santini S."/>
            <person name="Schenkelaars Q."/>
            <person name="Jourda C."/>
            <person name="Duchesne M."/>
            <person name="Belahbib H."/>
            <person name="Rocher C."/>
            <person name="Selva M."/>
            <person name="Riesgo A."/>
            <person name="Vervoort M."/>
            <person name="Leys S.P."/>
            <person name="Kodjabachian L."/>
            <person name="Le Bivic A."/>
            <person name="Borchiellini C."/>
            <person name="Claverie J.M."/>
            <person name="Renard E."/>
        </authorList>
    </citation>
    <scope>NUCLEOTIDE SEQUENCE [LARGE SCALE GENOMIC DNA]</scope>
    <source>
        <strain evidence="11">SPO-2</strain>
    </source>
</reference>
<evidence type="ECO:0000313" key="11">
    <source>
        <dbReference type="EMBL" id="KAI6646617.1"/>
    </source>
</evidence>
<dbReference type="PANTHER" id="PTHR10161:SF14">
    <property type="entry name" value="TARTRATE-RESISTANT ACID PHOSPHATASE TYPE 5"/>
    <property type="match status" value="1"/>
</dbReference>
<keyword evidence="7" id="KW-0479">Metal-binding</keyword>
<keyword evidence="6 7" id="KW-0408">Iron</keyword>
<dbReference type="SUPFAM" id="SSF56300">
    <property type="entry name" value="Metallo-dependent phosphatases"/>
    <property type="match status" value="1"/>
</dbReference>
<evidence type="ECO:0000256" key="1">
    <source>
        <dbReference type="ARBA" id="ARBA00000032"/>
    </source>
</evidence>